<organism evidence="7 8">
    <name type="scientific">Ziziphus jujuba var. spinosa</name>
    <dbReference type="NCBI Taxonomy" id="714518"/>
    <lineage>
        <taxon>Eukaryota</taxon>
        <taxon>Viridiplantae</taxon>
        <taxon>Streptophyta</taxon>
        <taxon>Embryophyta</taxon>
        <taxon>Tracheophyta</taxon>
        <taxon>Spermatophyta</taxon>
        <taxon>Magnoliopsida</taxon>
        <taxon>eudicotyledons</taxon>
        <taxon>Gunneridae</taxon>
        <taxon>Pentapetalae</taxon>
        <taxon>rosids</taxon>
        <taxon>fabids</taxon>
        <taxon>Rosales</taxon>
        <taxon>Rhamnaceae</taxon>
        <taxon>Paliureae</taxon>
        <taxon>Ziziphus</taxon>
    </lineage>
</organism>
<dbReference type="Pfam" id="PF23286">
    <property type="entry name" value="LRR_13"/>
    <property type="match status" value="1"/>
</dbReference>
<evidence type="ECO:0000313" key="8">
    <source>
        <dbReference type="Proteomes" id="UP000813462"/>
    </source>
</evidence>
<evidence type="ECO:0008006" key="9">
    <source>
        <dbReference type="Google" id="ProtNLM"/>
    </source>
</evidence>
<dbReference type="InterPro" id="IPR032675">
    <property type="entry name" value="LRR_dom_sf"/>
</dbReference>
<comment type="caution">
    <text evidence="7">The sequence shown here is derived from an EMBL/GenBank/DDBJ whole genome shotgun (WGS) entry which is preliminary data.</text>
</comment>
<evidence type="ECO:0000313" key="7">
    <source>
        <dbReference type="EMBL" id="KAH7514284.1"/>
    </source>
</evidence>
<feature type="region of interest" description="Disordered" evidence="4">
    <location>
        <begin position="1014"/>
        <end position="1045"/>
    </location>
</feature>
<dbReference type="PANTHER" id="PTHR16083:SF25">
    <property type="entry name" value="C-JID DOMAIN-CONTAINING PROTEIN"/>
    <property type="match status" value="1"/>
</dbReference>
<dbReference type="Proteomes" id="UP000813462">
    <property type="component" value="Unassembled WGS sequence"/>
</dbReference>
<feature type="domain" description="C-JID" evidence="5">
    <location>
        <begin position="865"/>
        <end position="995"/>
    </location>
</feature>
<evidence type="ECO:0000256" key="2">
    <source>
        <dbReference type="ARBA" id="ARBA00022737"/>
    </source>
</evidence>
<dbReference type="Pfam" id="PF20160">
    <property type="entry name" value="C-JID"/>
    <property type="match status" value="3"/>
</dbReference>
<reference evidence="7" key="1">
    <citation type="journal article" date="2021" name="Front. Plant Sci.">
        <title>Chromosome-Scale Genome Assembly for Chinese Sour Jujube and Insights Into Its Genome Evolution and Domestication Signature.</title>
        <authorList>
            <person name="Shen L.-Y."/>
            <person name="Luo H."/>
            <person name="Wang X.-L."/>
            <person name="Wang X.-M."/>
            <person name="Qiu X.-J."/>
            <person name="Liu H."/>
            <person name="Zhou S.-S."/>
            <person name="Jia K.-H."/>
            <person name="Nie S."/>
            <person name="Bao Y.-T."/>
            <person name="Zhang R.-G."/>
            <person name="Yun Q.-Z."/>
            <person name="Chai Y.-H."/>
            <person name="Lu J.-Y."/>
            <person name="Li Y."/>
            <person name="Zhao S.-W."/>
            <person name="Mao J.-F."/>
            <person name="Jia S.-G."/>
            <person name="Mao Y.-M."/>
        </authorList>
    </citation>
    <scope>NUCLEOTIDE SEQUENCE</scope>
    <source>
        <strain evidence="7">AT0</strain>
        <tissue evidence="7">Leaf</tissue>
    </source>
</reference>
<protein>
    <recommendedName>
        <fullName evidence="9">Disease resistance-like protein DSC1</fullName>
    </recommendedName>
</protein>
<proteinExistence type="predicted"/>
<evidence type="ECO:0000259" key="6">
    <source>
        <dbReference type="Pfam" id="PF23286"/>
    </source>
</evidence>
<dbReference type="Gene3D" id="3.80.10.10">
    <property type="entry name" value="Ribonuclease Inhibitor"/>
    <property type="match status" value="2"/>
</dbReference>
<feature type="domain" description="C-JID" evidence="5">
    <location>
        <begin position="308"/>
        <end position="368"/>
    </location>
</feature>
<evidence type="ECO:0000259" key="5">
    <source>
        <dbReference type="Pfam" id="PF20160"/>
    </source>
</evidence>
<dbReference type="InterPro" id="IPR058546">
    <property type="entry name" value="RPS4B/Roq1-like_LRR"/>
</dbReference>
<feature type="compositionally biased region" description="Basic and acidic residues" evidence="4">
    <location>
        <begin position="1032"/>
        <end position="1045"/>
    </location>
</feature>
<accession>A0A978UHK3</accession>
<name>A0A978UHK3_ZIZJJ</name>
<dbReference type="SUPFAM" id="SSF52058">
    <property type="entry name" value="L domain-like"/>
    <property type="match status" value="1"/>
</dbReference>
<keyword evidence="2" id="KW-0677">Repeat</keyword>
<evidence type="ECO:0000256" key="3">
    <source>
        <dbReference type="ARBA" id="ARBA00022821"/>
    </source>
</evidence>
<evidence type="ECO:0000256" key="4">
    <source>
        <dbReference type="SAM" id="MobiDB-lite"/>
    </source>
</evidence>
<dbReference type="InterPro" id="IPR045344">
    <property type="entry name" value="C-JID"/>
</dbReference>
<dbReference type="EMBL" id="JAEACU010000011">
    <property type="protein sequence ID" value="KAH7514284.1"/>
    <property type="molecule type" value="Genomic_DNA"/>
</dbReference>
<keyword evidence="3" id="KW-0611">Plant defense</keyword>
<evidence type="ECO:0000256" key="1">
    <source>
        <dbReference type="ARBA" id="ARBA00022614"/>
    </source>
</evidence>
<gene>
    <name evidence="7" type="ORF">FEM48_Zijuj11G0072300</name>
</gene>
<dbReference type="AlphaFoldDB" id="A0A978UHK3"/>
<sequence>MLISINLTKCLHLSQIPNLKRASNLEKLILEVCIGLSKVHPSIGELKQLVLLNLKGCESLKSLPQGINLESLETFILSGCKKLTTFPEIEGNMDRLSELYLDGTAIKELPISIEHLKGLILLNLRDCKSLSKLPDELCSLTSLKTLDVSGCSHVEQLPENIGRLEQLETLAGNRSAIRKVPSSIILLKNLKNLCFAECSGVAHRSLWLTFNCCLLPPMEEAIHFQLPNSLAAHLISLISLCLKRCNLPEEAIPEDISCLGFTFINYQNSVGDVDLSMFEEHVEMLYSKNLEDNIYNGQVPLKFDFICTRIPEWCSQQNIGSSTRIQLPPEDNGNTWMGFAIFAVFLQEEGMLENAYFHFKTDKVDLGNERFVMDDSQISSTGSYGICLYIPQALFTKQGKPIKASAKEIRSNSRKRVKRENCRSTSESDFAKKMRRDLEWLVPILAQRCYARNYFFGFYFPLKAIPTWFFHNSVAPFVVCYLPMNLFDEKPWIGLCLYVVLTWSNNYLDSQTPLLLNVEVQAHGESLKEALTSTECIGHFPFSSREKVGRRCFESSYQVIPESTPNDSGPVFVHLQIVAENALKVNDLIKWQKRIEESLKILAGFDVVITLILEGHIISVLKPFDPFLNYNLCFPQTEILDWFEGYQVCQRNMKVKLPPNVNGDENWRGLAVCVSFSIHEHPTAVLDHKSLELPFGLRCHLNTEEYCFHRPVYIANKVKFTWLYVRGFIWLTYIPSYEFAGCLNEASYLEINIFNECPGIVVRNLSARFLYEQDVDELTQSIAKCTTSFFDNLDPIRQIMAQQHCECFFHFYHDCSLHHLAEIATYCGFESQTPSLAAETESIYPRKNGLDFDRGMIYDSFFRPTEILDWFRHHNNDSSVIIQLPSNVYGDGNWIGLALCSYFSGLQHQEIPHNVTCQLKTEKVGLEAWHEYQITNEELRKLNSGEFIWVSFIPRLWFTDQLNLCSVIEASFESDRQELSAYKCGLRLLYQHDEEEFKQTINHCMSSFSDSLSESASFTQETSTRKTGRTTKQPERKDKGKGIQQ</sequence>
<feature type="domain" description="C-JID" evidence="5">
    <location>
        <begin position="634"/>
        <end position="775"/>
    </location>
</feature>
<feature type="domain" description="Disease resistance protein RPS4B/Roq1-like leucine-rich repeats" evidence="6">
    <location>
        <begin position="69"/>
        <end position="154"/>
    </location>
</feature>
<keyword evidence="1" id="KW-0433">Leucine-rich repeat</keyword>
<dbReference type="PANTHER" id="PTHR16083">
    <property type="entry name" value="LEUCINE RICH REPEAT CONTAINING PROTEIN"/>
    <property type="match status" value="1"/>
</dbReference>